<dbReference type="Pfam" id="PF03548">
    <property type="entry name" value="LolA"/>
    <property type="match status" value="1"/>
</dbReference>
<proteinExistence type="predicted"/>
<keyword evidence="2" id="KW-0813">Transport</keyword>
<protein>
    <submittedName>
        <fullName evidence="5">Outer membrane lipocarrier LolA</fullName>
    </submittedName>
</protein>
<dbReference type="GO" id="GO:0015031">
    <property type="term" value="P:protein transport"/>
    <property type="evidence" value="ECO:0007669"/>
    <property type="project" value="UniProtKB-KW"/>
</dbReference>
<dbReference type="RefSeq" id="WP_017376078.1">
    <property type="nucleotide sequence ID" value="NZ_CP013781.1"/>
</dbReference>
<evidence type="ECO:0000256" key="2">
    <source>
        <dbReference type="ARBA" id="ARBA00022448"/>
    </source>
</evidence>
<accession>A0A1L6TAC6</accession>
<evidence type="ECO:0000313" key="5">
    <source>
        <dbReference type="EMBL" id="ALB22188.1"/>
    </source>
</evidence>
<dbReference type="PANTHER" id="PTHR35869:SF1">
    <property type="entry name" value="OUTER-MEMBRANE LIPOPROTEIN CARRIER PROTEIN"/>
    <property type="match status" value="1"/>
</dbReference>
<dbReference type="CDD" id="cd16325">
    <property type="entry name" value="LolA"/>
    <property type="match status" value="1"/>
</dbReference>
<reference evidence="5 6" key="1">
    <citation type="journal article" date="2014" name="Genome Announc.">
        <title>Comparative Genome Analysis of Two Isolates of the Fish Pathogen Piscirickettsia salmonis from Different Hosts Reveals Major Differences in Virulence-Associated Secretion Systems.</title>
        <authorList>
            <person name="Bohle H."/>
            <person name="Henriquez P."/>
            <person name="Grothusen H."/>
            <person name="Navas E."/>
            <person name="Sandoval A."/>
            <person name="Bustamante F."/>
            <person name="Bustos P."/>
            <person name="Mancilla M."/>
        </authorList>
    </citation>
    <scope>NUCLEOTIDE SEQUENCE [LARGE SCALE GENOMIC DNA]</scope>
    <source>
        <strain evidence="6">B1-32597</strain>
    </source>
</reference>
<dbReference type="InterPro" id="IPR029046">
    <property type="entry name" value="LolA/LolB/LppX"/>
</dbReference>
<dbReference type="EMBL" id="CP012508">
    <property type="protein sequence ID" value="ALB22188.1"/>
    <property type="molecule type" value="Genomic_DNA"/>
</dbReference>
<evidence type="ECO:0000256" key="3">
    <source>
        <dbReference type="ARBA" id="ARBA00022729"/>
    </source>
</evidence>
<dbReference type="Gene3D" id="2.50.20.10">
    <property type="entry name" value="Lipoprotein localisation LolA/LolB/LppX"/>
    <property type="match status" value="1"/>
</dbReference>
<evidence type="ECO:0000313" key="6">
    <source>
        <dbReference type="Proteomes" id="UP000029558"/>
    </source>
</evidence>
<keyword evidence="3" id="KW-0732">Signal</keyword>
<dbReference type="AlphaFoldDB" id="A0A1L6TAC6"/>
<dbReference type="InterPro" id="IPR004564">
    <property type="entry name" value="OM_lipoprot_carrier_LolA-like"/>
</dbReference>
<evidence type="ECO:0000256" key="1">
    <source>
        <dbReference type="ARBA" id="ARBA00011245"/>
    </source>
</evidence>
<comment type="subunit">
    <text evidence="1">Monomer.</text>
</comment>
<name>A0A1L6TAC6_PISSA</name>
<sequence>MFKIKQLLIRSVLFLLCHTMAITVSVAANNTSNHGNADHNSDLSAAGSSHLVEFLKAAKTYQADFWQIGEASAGRLECAYGRLLLKQPGQLLWQVKNVDCQQVQTLKAPTDQQWDQVILTKQQLVKIYQPLLEQVIERSLGSLDDAVPVKLLTGASLQALAGFDVREQSKSDDQSQLFILSPKNKQSLVSKIEIVFKNKELQQMRVLTPLGQSTKLKFFNIKTNQILPSSLFELKLPKEVDIVKQG</sequence>
<evidence type="ECO:0000256" key="4">
    <source>
        <dbReference type="ARBA" id="ARBA00022927"/>
    </source>
</evidence>
<dbReference type="PANTHER" id="PTHR35869">
    <property type="entry name" value="OUTER-MEMBRANE LIPOPROTEIN CARRIER PROTEIN"/>
    <property type="match status" value="1"/>
</dbReference>
<organism evidence="5 6">
    <name type="scientific">Piscirickettsia salmonis</name>
    <dbReference type="NCBI Taxonomy" id="1238"/>
    <lineage>
        <taxon>Bacteria</taxon>
        <taxon>Pseudomonadati</taxon>
        <taxon>Pseudomonadota</taxon>
        <taxon>Gammaproteobacteria</taxon>
        <taxon>Thiotrichales</taxon>
        <taxon>Piscirickettsiaceae</taxon>
        <taxon>Piscirickettsia</taxon>
    </lineage>
</organism>
<dbReference type="SUPFAM" id="SSF89392">
    <property type="entry name" value="Prokaryotic lipoproteins and lipoprotein localization factors"/>
    <property type="match status" value="1"/>
</dbReference>
<gene>
    <name evidence="5" type="primary">lolA</name>
    <name evidence="5" type="ORF">KU39_1005</name>
</gene>
<keyword evidence="4" id="KW-0653">Protein transport</keyword>
<dbReference type="OrthoDB" id="9787361at2"/>
<dbReference type="Proteomes" id="UP000029558">
    <property type="component" value="Chromosome"/>
</dbReference>